<keyword evidence="11" id="KW-1185">Reference proteome</keyword>
<evidence type="ECO:0000256" key="6">
    <source>
        <dbReference type="ARBA" id="ARBA00038076"/>
    </source>
</evidence>
<dbReference type="PANTHER" id="PTHR30572">
    <property type="entry name" value="MEMBRANE COMPONENT OF TRANSPORTER-RELATED"/>
    <property type="match status" value="1"/>
</dbReference>
<feature type="domain" description="MacB-like periplasmic core" evidence="9">
    <location>
        <begin position="8"/>
        <end position="212"/>
    </location>
</feature>
<keyword evidence="5 7" id="KW-0472">Membrane</keyword>
<feature type="domain" description="ABC3 transporter permease C-terminal" evidence="8">
    <location>
        <begin position="254"/>
        <end position="366"/>
    </location>
</feature>
<dbReference type="Pfam" id="PF02687">
    <property type="entry name" value="FtsX"/>
    <property type="match status" value="1"/>
</dbReference>
<keyword evidence="4 7" id="KW-1133">Transmembrane helix</keyword>
<proteinExistence type="inferred from homology"/>
<organism evidence="10 11">
    <name type="scientific">Brevibacterium otitidis</name>
    <dbReference type="NCBI Taxonomy" id="53364"/>
    <lineage>
        <taxon>Bacteria</taxon>
        <taxon>Bacillati</taxon>
        <taxon>Actinomycetota</taxon>
        <taxon>Actinomycetes</taxon>
        <taxon>Micrococcales</taxon>
        <taxon>Brevibacteriaceae</taxon>
        <taxon>Brevibacterium</taxon>
    </lineage>
</organism>
<dbReference type="Proteomes" id="UP001589707">
    <property type="component" value="Unassembled WGS sequence"/>
</dbReference>
<evidence type="ECO:0000259" key="8">
    <source>
        <dbReference type="Pfam" id="PF02687"/>
    </source>
</evidence>
<dbReference type="InterPro" id="IPR025857">
    <property type="entry name" value="MacB_PCD"/>
</dbReference>
<evidence type="ECO:0000256" key="7">
    <source>
        <dbReference type="SAM" id="Phobius"/>
    </source>
</evidence>
<evidence type="ECO:0000256" key="2">
    <source>
        <dbReference type="ARBA" id="ARBA00022475"/>
    </source>
</evidence>
<comment type="similarity">
    <text evidence="6">Belongs to the ABC-4 integral membrane protein family.</text>
</comment>
<protein>
    <submittedName>
        <fullName evidence="10">ABC transporter permease</fullName>
    </submittedName>
</protein>
<dbReference type="InterPro" id="IPR050250">
    <property type="entry name" value="Macrolide_Exporter_MacB"/>
</dbReference>
<evidence type="ECO:0000256" key="4">
    <source>
        <dbReference type="ARBA" id="ARBA00022989"/>
    </source>
</evidence>
<evidence type="ECO:0000256" key="5">
    <source>
        <dbReference type="ARBA" id="ARBA00023136"/>
    </source>
</evidence>
<dbReference type="PANTHER" id="PTHR30572:SF4">
    <property type="entry name" value="ABC TRANSPORTER PERMEASE YTRF"/>
    <property type="match status" value="1"/>
</dbReference>
<dbReference type="RefSeq" id="WP_376837460.1">
    <property type="nucleotide sequence ID" value="NZ_JBHMAU010000002.1"/>
</dbReference>
<dbReference type="EMBL" id="JBHMAU010000002">
    <property type="protein sequence ID" value="MFB9774840.1"/>
    <property type="molecule type" value="Genomic_DNA"/>
</dbReference>
<comment type="subcellular location">
    <subcellularLocation>
        <location evidence="1">Cell membrane</location>
        <topology evidence="1">Multi-pass membrane protein</topology>
    </subcellularLocation>
</comment>
<keyword evidence="3 7" id="KW-0812">Transmembrane</keyword>
<evidence type="ECO:0000259" key="9">
    <source>
        <dbReference type="Pfam" id="PF12704"/>
    </source>
</evidence>
<evidence type="ECO:0000313" key="11">
    <source>
        <dbReference type="Proteomes" id="UP001589707"/>
    </source>
</evidence>
<evidence type="ECO:0000256" key="3">
    <source>
        <dbReference type="ARBA" id="ARBA00022692"/>
    </source>
</evidence>
<feature type="transmembrane region" description="Helical" evidence="7">
    <location>
        <begin position="305"/>
        <end position="327"/>
    </location>
</feature>
<feature type="transmembrane region" description="Helical" evidence="7">
    <location>
        <begin position="333"/>
        <end position="354"/>
    </location>
</feature>
<name>A0ABV5WXE2_9MICO</name>
<reference evidence="10 11" key="1">
    <citation type="submission" date="2024-09" db="EMBL/GenBank/DDBJ databases">
        <authorList>
            <person name="Sun Q."/>
            <person name="Mori K."/>
        </authorList>
    </citation>
    <scope>NUCLEOTIDE SEQUENCE [LARGE SCALE GENOMIC DNA]</scope>
    <source>
        <strain evidence="10 11">JCM 11683</strain>
    </source>
</reference>
<comment type="caution">
    <text evidence="10">The sequence shown here is derived from an EMBL/GenBank/DDBJ whole genome shotgun (WGS) entry which is preliminary data.</text>
</comment>
<dbReference type="Pfam" id="PF12704">
    <property type="entry name" value="MacB_PCD"/>
    <property type="match status" value="1"/>
</dbReference>
<accession>A0ABV5WXE2</accession>
<keyword evidence="2" id="KW-1003">Cell membrane</keyword>
<evidence type="ECO:0000313" key="10">
    <source>
        <dbReference type="EMBL" id="MFB9774840.1"/>
    </source>
</evidence>
<dbReference type="InterPro" id="IPR003838">
    <property type="entry name" value="ABC3_permease_C"/>
</dbReference>
<feature type="transmembrane region" description="Helical" evidence="7">
    <location>
        <begin position="250"/>
        <end position="276"/>
    </location>
</feature>
<evidence type="ECO:0000256" key="1">
    <source>
        <dbReference type="ARBA" id="ARBA00004651"/>
    </source>
</evidence>
<sequence>MNRRRRNSIFTSLGVAFGILALVATVAVSSTVAAQVSSRFTALMATFVHVTDVPADEAGLVGRERLDRVRELNGVTAAGMLRRSTQPARVSTGGAGVEEATVIGAEPAALRAWRLSTTFGQMYDDGHEERASQVVLIGAELASRMGVSSWTEPTQLTLDGRVFTAIGVFRSPDPAAGLDSAIVVPMAAMTHTAWSVEAVELAIAVEPGAAGQVASEAPLAVDPSGTSAVIAQAPPDPQTLRQQVSSDTQLMVAVLAVMSLLIGALGISNTMLVSVVSRRHEIGVRAALGAQTAEILAQILWEGTIIGLIGGVIGTVIGLDCALAIALVNGWAAAIPLWLVPAGIALGGVVGAVASMHPALRAAQVDPVEALMS</sequence>
<gene>
    <name evidence="10" type="ORF">ACFFN1_00095</name>
</gene>